<dbReference type="InterPro" id="IPR015077">
    <property type="entry name" value="DUF1858"/>
</dbReference>
<gene>
    <name evidence="3" type="ordered locus">Sthe_0636</name>
</gene>
<dbReference type="OrthoDB" id="151621at2"/>
<evidence type="ECO:0000259" key="2">
    <source>
        <dbReference type="Pfam" id="PF10006"/>
    </source>
</evidence>
<evidence type="ECO:0000313" key="3">
    <source>
        <dbReference type="EMBL" id="ACZ38073.1"/>
    </source>
</evidence>
<sequence length="281" mass="31193">MSETAPEPILASWKVNEVISRYPHLVDELVKLNPTFRLLRNPVMRRVQSRLVTVEQAAAIGGMEPAELVRALNRAIGIEVPDEQPADQLASATTADVPPWVGNVPIDAEVDARPMQREGREPFSAIMAAARSTAPGHAFRLWNTFEPIPLYDVLGQRGFVHYARQHGPEDWEILFFHAGGRRRHAAPQSQPAADAPALDWESPSATVTIDVSDLVPPEPMIRIMEALEALPVGGTLLVHHVRRPMHLYPRLDALGYRHETRELGPGRVELLIEKTANVEAQ</sequence>
<reference evidence="3 4" key="2">
    <citation type="journal article" date="2010" name="Stand. Genomic Sci.">
        <title>Complete genome sequence of Desulfohalobium retbaense type strain (HR(100)).</title>
        <authorList>
            <person name="Spring S."/>
            <person name="Nolan M."/>
            <person name="Lapidus A."/>
            <person name="Glavina Del Rio T."/>
            <person name="Copeland A."/>
            <person name="Tice H."/>
            <person name="Cheng J.F."/>
            <person name="Lucas S."/>
            <person name="Land M."/>
            <person name="Chen F."/>
            <person name="Bruce D."/>
            <person name="Goodwin L."/>
            <person name="Pitluck S."/>
            <person name="Ivanova N."/>
            <person name="Mavromatis K."/>
            <person name="Mikhailova N."/>
            <person name="Pati A."/>
            <person name="Chen A."/>
            <person name="Palaniappan K."/>
            <person name="Hauser L."/>
            <person name="Chang Y.J."/>
            <person name="Jeffries C.D."/>
            <person name="Munk C."/>
            <person name="Kiss H."/>
            <person name="Chain P."/>
            <person name="Han C."/>
            <person name="Brettin T."/>
            <person name="Detter J.C."/>
            <person name="Schuler E."/>
            <person name="Goker M."/>
            <person name="Rohde M."/>
            <person name="Bristow J."/>
            <person name="Eisen J.A."/>
            <person name="Markowitz V."/>
            <person name="Hugenholtz P."/>
            <person name="Kyrpides N.C."/>
            <person name="Klenk H.P."/>
        </authorList>
    </citation>
    <scope>NUCLEOTIDE SEQUENCE [LARGE SCALE GENOMIC DNA]</scope>
    <source>
        <strain evidence="4">ATCC 49802 / DSM 20745 / S 6022</strain>
    </source>
</reference>
<evidence type="ECO:0000313" key="4">
    <source>
        <dbReference type="Proteomes" id="UP000002027"/>
    </source>
</evidence>
<dbReference type="eggNOG" id="COG4309">
    <property type="taxonomic scope" value="Bacteria"/>
</dbReference>
<dbReference type="Gene3D" id="1.10.3910.10">
    <property type="entry name" value="SP0561-like"/>
    <property type="match status" value="1"/>
</dbReference>
<feature type="domain" description="DUF2249" evidence="2">
    <location>
        <begin position="109"/>
        <end position="175"/>
    </location>
</feature>
<keyword evidence="4" id="KW-1185">Reference proteome</keyword>
<organism evidence="3 4">
    <name type="scientific">Sphaerobacter thermophilus (strain ATCC 49802 / DSM 20745 / KCCM 41009 / NCIMB 13125 / S 6022)</name>
    <dbReference type="NCBI Taxonomy" id="479434"/>
    <lineage>
        <taxon>Bacteria</taxon>
        <taxon>Pseudomonadati</taxon>
        <taxon>Thermomicrobiota</taxon>
        <taxon>Thermomicrobia</taxon>
        <taxon>Sphaerobacterales</taxon>
        <taxon>Sphaerobacterineae</taxon>
        <taxon>Sphaerobacteraceae</taxon>
        <taxon>Sphaerobacter</taxon>
    </lineage>
</organism>
<dbReference type="RefSeq" id="WP_012871120.1">
    <property type="nucleotide sequence ID" value="NC_013523.1"/>
</dbReference>
<dbReference type="Proteomes" id="UP000002027">
    <property type="component" value="Chromosome 1"/>
</dbReference>
<dbReference type="SUPFAM" id="SSF64307">
    <property type="entry name" value="SirA-like"/>
    <property type="match status" value="1"/>
</dbReference>
<dbReference type="HOGENOM" id="CLU_1045112_0_0_0"/>
<dbReference type="Pfam" id="PF10006">
    <property type="entry name" value="DUF2249"/>
    <property type="match status" value="2"/>
</dbReference>
<dbReference type="STRING" id="479434.Sthe_0636"/>
<reference evidence="4" key="1">
    <citation type="submission" date="2009-11" db="EMBL/GenBank/DDBJ databases">
        <title>The complete chromosome 1 of Sphaerobacter thermophilus DSM 20745.</title>
        <authorList>
            <person name="Lucas S."/>
            <person name="Copeland A."/>
            <person name="Lapidus A."/>
            <person name="Glavina del Rio T."/>
            <person name="Dalin E."/>
            <person name="Tice H."/>
            <person name="Bruce D."/>
            <person name="Goodwin L."/>
            <person name="Pitluck S."/>
            <person name="Kyrpides N."/>
            <person name="Mavromatis K."/>
            <person name="Ivanova N."/>
            <person name="Mikhailova N."/>
            <person name="LaButti K.M."/>
            <person name="Clum A."/>
            <person name="Sun H.I."/>
            <person name="Brettin T."/>
            <person name="Detter J.C."/>
            <person name="Han C."/>
            <person name="Larimer F."/>
            <person name="Land M."/>
            <person name="Hauser L."/>
            <person name="Markowitz V."/>
            <person name="Cheng J.F."/>
            <person name="Hugenholtz P."/>
            <person name="Woyke T."/>
            <person name="Wu D."/>
            <person name="Steenblock K."/>
            <person name="Schneider S."/>
            <person name="Pukall R."/>
            <person name="Goeker M."/>
            <person name="Klenk H.P."/>
            <person name="Eisen J.A."/>
        </authorList>
    </citation>
    <scope>NUCLEOTIDE SEQUENCE [LARGE SCALE GENOMIC DNA]</scope>
    <source>
        <strain evidence="4">ATCC 49802 / DSM 20745 / S 6022</strain>
    </source>
</reference>
<feature type="domain" description="DUF2249" evidence="2">
    <location>
        <begin position="208"/>
        <end position="274"/>
    </location>
</feature>
<evidence type="ECO:0008006" key="5">
    <source>
        <dbReference type="Google" id="ProtNLM"/>
    </source>
</evidence>
<dbReference type="InParanoid" id="D1C1F6"/>
<dbReference type="InterPro" id="IPR018720">
    <property type="entry name" value="DUF2249"/>
</dbReference>
<accession>D1C1F6</accession>
<dbReference type="AlphaFoldDB" id="D1C1F6"/>
<proteinExistence type="predicted"/>
<dbReference type="InterPro" id="IPR038062">
    <property type="entry name" value="ScdA-like_N_sf"/>
</dbReference>
<evidence type="ECO:0000259" key="1">
    <source>
        <dbReference type="Pfam" id="PF08984"/>
    </source>
</evidence>
<name>D1C1F6_SPHTD</name>
<protein>
    <recommendedName>
        <fullName evidence="5">DUF2249 domain-containing protein</fullName>
    </recommendedName>
</protein>
<dbReference type="InterPro" id="IPR036868">
    <property type="entry name" value="TusA-like_sf"/>
</dbReference>
<feature type="domain" description="DUF1858" evidence="1">
    <location>
        <begin position="12"/>
        <end position="69"/>
    </location>
</feature>
<dbReference type="KEGG" id="sti:Sthe_0636"/>
<dbReference type="Pfam" id="PF08984">
    <property type="entry name" value="DUF1858"/>
    <property type="match status" value="1"/>
</dbReference>
<dbReference type="EMBL" id="CP001823">
    <property type="protein sequence ID" value="ACZ38073.1"/>
    <property type="molecule type" value="Genomic_DNA"/>
</dbReference>
<dbReference type="SUPFAM" id="SSF140683">
    <property type="entry name" value="SP0561-like"/>
    <property type="match status" value="1"/>
</dbReference>